<dbReference type="Pfam" id="PF01814">
    <property type="entry name" value="Hemerythrin"/>
    <property type="match status" value="1"/>
</dbReference>
<dbReference type="PANTHER" id="PTHR39966">
    <property type="entry name" value="BLL2471 PROTEIN-RELATED"/>
    <property type="match status" value="1"/>
</dbReference>
<dbReference type="AlphaFoldDB" id="A0A0R1VTN2"/>
<comment type="caution">
    <text evidence="3">The sequence shown here is derived from an EMBL/GenBank/DDBJ whole genome shotgun (WGS) entry which is preliminary data.</text>
</comment>
<name>A0A0R1VTN2_9LACO</name>
<keyword evidence="4" id="KW-1185">Reference proteome</keyword>
<evidence type="ECO:0000259" key="2">
    <source>
        <dbReference type="Pfam" id="PF04282"/>
    </source>
</evidence>
<gene>
    <name evidence="3" type="ORF">FC15_GL001770</name>
</gene>
<proteinExistence type="predicted"/>
<evidence type="ECO:0000313" key="3">
    <source>
        <dbReference type="EMBL" id="KRM09120.1"/>
    </source>
</evidence>
<feature type="domain" description="DUF438" evidence="2">
    <location>
        <begin position="18"/>
        <end position="82"/>
    </location>
</feature>
<protein>
    <recommendedName>
        <fullName evidence="5">Hemerythrin HHE cation binding domain protein</fullName>
    </recommendedName>
</protein>
<dbReference type="Pfam" id="PF04282">
    <property type="entry name" value="DUF438"/>
    <property type="match status" value="1"/>
</dbReference>
<accession>A0A0R1VTN2</accession>
<feature type="domain" description="Hemerythrin-like" evidence="1">
    <location>
        <begin position="97"/>
        <end position="228"/>
    </location>
</feature>
<dbReference type="Pfam" id="PF13596">
    <property type="entry name" value="PAS_10"/>
    <property type="match status" value="1"/>
</dbReference>
<dbReference type="PANTHER" id="PTHR39966:SF3">
    <property type="entry name" value="DUF438 DOMAIN-CONTAINING PROTEIN"/>
    <property type="match status" value="1"/>
</dbReference>
<dbReference type="Gene3D" id="1.20.120.520">
    <property type="entry name" value="nmb1532 protein domain like"/>
    <property type="match status" value="1"/>
</dbReference>
<reference evidence="3 4" key="1">
    <citation type="journal article" date="2015" name="Genome Announc.">
        <title>Expanding the biotechnology potential of lactobacilli through comparative genomics of 213 strains and associated genera.</title>
        <authorList>
            <person name="Sun Z."/>
            <person name="Harris H.M."/>
            <person name="McCann A."/>
            <person name="Guo C."/>
            <person name="Argimon S."/>
            <person name="Zhang W."/>
            <person name="Yang X."/>
            <person name="Jeffery I.B."/>
            <person name="Cooney J.C."/>
            <person name="Kagawa T.F."/>
            <person name="Liu W."/>
            <person name="Song Y."/>
            <person name="Salvetti E."/>
            <person name="Wrobel A."/>
            <person name="Rasinkangas P."/>
            <person name="Parkhill J."/>
            <person name="Rea M.C."/>
            <person name="O'Sullivan O."/>
            <person name="Ritari J."/>
            <person name="Douillard F.P."/>
            <person name="Paul Ross R."/>
            <person name="Yang R."/>
            <person name="Briner A.E."/>
            <person name="Felis G.E."/>
            <person name="de Vos W.M."/>
            <person name="Barrangou R."/>
            <person name="Klaenhammer T.R."/>
            <person name="Caufield P.W."/>
            <person name="Cui Y."/>
            <person name="Zhang H."/>
            <person name="O'Toole P.W."/>
        </authorList>
    </citation>
    <scope>NUCLEOTIDE SEQUENCE [LARGE SCALE GENOMIC DNA]</scope>
    <source>
        <strain evidence="3 4">DSM 17758</strain>
    </source>
</reference>
<dbReference type="InterPro" id="IPR012312">
    <property type="entry name" value="Hemerythrin-like"/>
</dbReference>
<dbReference type="RefSeq" id="WP_057824824.1">
    <property type="nucleotide sequence ID" value="NZ_AZFX01000059.1"/>
</dbReference>
<organism evidence="3 4">
    <name type="scientific">Lapidilactobacillus concavus DSM 17758</name>
    <dbReference type="NCBI Taxonomy" id="1423735"/>
    <lineage>
        <taxon>Bacteria</taxon>
        <taxon>Bacillati</taxon>
        <taxon>Bacillota</taxon>
        <taxon>Bacilli</taxon>
        <taxon>Lactobacillales</taxon>
        <taxon>Lactobacillaceae</taxon>
        <taxon>Lapidilactobacillus</taxon>
    </lineage>
</organism>
<evidence type="ECO:0000259" key="1">
    <source>
        <dbReference type="Pfam" id="PF01814"/>
    </source>
</evidence>
<dbReference type="Proteomes" id="UP000051315">
    <property type="component" value="Unassembled WGS sequence"/>
</dbReference>
<evidence type="ECO:0008006" key="5">
    <source>
        <dbReference type="Google" id="ProtNLM"/>
    </source>
</evidence>
<dbReference type="STRING" id="1423735.FC15_GL001770"/>
<dbReference type="EMBL" id="AZFX01000059">
    <property type="protein sequence ID" value="KRM09120.1"/>
    <property type="molecule type" value="Genomic_DNA"/>
</dbReference>
<dbReference type="GO" id="GO:0005886">
    <property type="term" value="C:plasma membrane"/>
    <property type="evidence" value="ECO:0007669"/>
    <property type="project" value="TreeGrafter"/>
</dbReference>
<evidence type="ECO:0000313" key="4">
    <source>
        <dbReference type="Proteomes" id="UP000051315"/>
    </source>
</evidence>
<dbReference type="SUPFAM" id="SSF55785">
    <property type="entry name" value="PYP-like sensor domain (PAS domain)"/>
    <property type="match status" value="1"/>
</dbReference>
<dbReference type="OrthoDB" id="9769774at2"/>
<dbReference type="InterPro" id="IPR007380">
    <property type="entry name" value="DUF438"/>
</dbReference>
<dbReference type="InterPro" id="IPR035965">
    <property type="entry name" value="PAS-like_dom_sf"/>
</dbReference>
<dbReference type="PATRIC" id="fig|1423735.3.peg.1837"/>
<dbReference type="Gene3D" id="3.30.450.20">
    <property type="entry name" value="PAS domain"/>
    <property type="match status" value="1"/>
</dbReference>
<sequence length="530" mass="59173">MSQNELEHSAVYRQKKIVEILQLLHQGGSFDEAKAIFDQTFASVDVSEITSAERALIATGLNPMEIQHLCNVHAAVFKGKISDNHVVNPVQEQPGHPVQVMKLENLIITSLLKDELLPCLKKWQQSGTDAQYLTRIRRALKDLITIDKHYARKENTIFPLMDKYGITAPPKVMWGVDDKIRGLIATANDLVNRVPLPDKYEIEAAIEQVNTEVMEMIFKEEQIMLPMVDEVFTAADWGLIASESDDIGYTLIAQPLPWRPSTADLEKDANTPKKVPAIAAELNEAAKALAEQEDLARLNKRAGVKKGVTKSTGSEKISTISKPVQVEKPSQPGASMPVETPVIDDKIRAEKIAEFKAGMSSDSASTGRPEWTKVFSEQPKTAYERTKLALDANGLAEIHFNNGTLNLAELTGIFKILPLDLTFVDANDNVAWFSDDGHRIFPRTKAVVGRAVINCHPPKSYDKVKKILDDFHAGSRDQAEFWIDFRGIKAYIRYFAVHDEDGEYAGCLEVSQDITRIQQLEGERRLDSED</sequence>